<keyword evidence="4" id="KW-1185">Reference proteome</keyword>
<reference evidence="3" key="1">
    <citation type="submission" date="2022-04" db="EMBL/GenBank/DDBJ databases">
        <title>Carnegiea gigantea Genome sequencing and assembly v2.</title>
        <authorList>
            <person name="Copetti D."/>
            <person name="Sanderson M.J."/>
            <person name="Burquez A."/>
            <person name="Wojciechowski M.F."/>
        </authorList>
    </citation>
    <scope>NUCLEOTIDE SEQUENCE</scope>
    <source>
        <strain evidence="3">SGP5-SGP5p</strain>
        <tissue evidence="3">Aerial part</tissue>
    </source>
</reference>
<gene>
    <name evidence="3" type="ORF">Cgig2_005703</name>
</gene>
<feature type="domain" description="Factor of DNA methylation 1-5/IDN2" evidence="2">
    <location>
        <begin position="293"/>
        <end position="423"/>
    </location>
</feature>
<dbReference type="OrthoDB" id="1892195at2759"/>
<evidence type="ECO:0000259" key="2">
    <source>
        <dbReference type="Pfam" id="PF03469"/>
    </source>
</evidence>
<feature type="coiled-coil region" evidence="1">
    <location>
        <begin position="234"/>
        <end position="261"/>
    </location>
</feature>
<proteinExistence type="predicted"/>
<keyword evidence="1" id="KW-0175">Coiled coil</keyword>
<protein>
    <recommendedName>
        <fullName evidence="2">Factor of DNA methylation 1-5/IDN2 domain-containing protein</fullName>
    </recommendedName>
</protein>
<evidence type="ECO:0000256" key="1">
    <source>
        <dbReference type="SAM" id="Coils"/>
    </source>
</evidence>
<dbReference type="PANTHER" id="PTHR21596">
    <property type="entry name" value="RIBONUCLEASE P SUBUNIT P38"/>
    <property type="match status" value="1"/>
</dbReference>
<dbReference type="Proteomes" id="UP001153076">
    <property type="component" value="Unassembled WGS sequence"/>
</dbReference>
<evidence type="ECO:0000313" key="3">
    <source>
        <dbReference type="EMBL" id="KAJ8443152.1"/>
    </source>
</evidence>
<evidence type="ECO:0000313" key="4">
    <source>
        <dbReference type="Proteomes" id="UP001153076"/>
    </source>
</evidence>
<dbReference type="PANTHER" id="PTHR21596:SF82">
    <property type="entry name" value="FACTOR OF DNA METHYLATION 5-LIKE"/>
    <property type="match status" value="1"/>
</dbReference>
<name>A0A9Q1KH55_9CARY</name>
<dbReference type="AlphaFoldDB" id="A0A9Q1KH55"/>
<organism evidence="3 4">
    <name type="scientific">Carnegiea gigantea</name>
    <dbReference type="NCBI Taxonomy" id="171969"/>
    <lineage>
        <taxon>Eukaryota</taxon>
        <taxon>Viridiplantae</taxon>
        <taxon>Streptophyta</taxon>
        <taxon>Embryophyta</taxon>
        <taxon>Tracheophyta</taxon>
        <taxon>Spermatophyta</taxon>
        <taxon>Magnoliopsida</taxon>
        <taxon>eudicotyledons</taxon>
        <taxon>Gunneridae</taxon>
        <taxon>Pentapetalae</taxon>
        <taxon>Caryophyllales</taxon>
        <taxon>Cactineae</taxon>
        <taxon>Cactaceae</taxon>
        <taxon>Cactoideae</taxon>
        <taxon>Echinocereeae</taxon>
        <taxon>Carnegiea</taxon>
    </lineage>
</organism>
<dbReference type="Pfam" id="PF03469">
    <property type="entry name" value="XH"/>
    <property type="match status" value="1"/>
</dbReference>
<comment type="caution">
    <text evidence="3">The sequence shown here is derived from an EMBL/GenBank/DDBJ whole genome shotgun (WGS) entry which is preliminary data.</text>
</comment>
<accession>A0A9Q1KH55</accession>
<dbReference type="InterPro" id="IPR005379">
    <property type="entry name" value="FDM1-5/IDN2_XH"/>
</dbReference>
<dbReference type="EMBL" id="JAKOGI010000125">
    <property type="protein sequence ID" value="KAJ8443152.1"/>
    <property type="molecule type" value="Genomic_DNA"/>
</dbReference>
<sequence>MSMKTTAAATTLSYPHRNQAYLLPSHLVSDSNGAETVTYESHLRMASSQDQLVQRLYKEIEIRNSRIQELESMQNQTGPRLSRLLPSLVQEIDCQKKRNVDMEVQCREKVVSLLREADRKNVEIAQLKQTGNEMGMQNRRLLEKRDMFRRLYNQGAFPIAISAQVLYLKARKVQVMAVENKRLKSKVEYVEKEVRQLIEGMESEQGQGSSEEKNEMHRSDAHIILVGQNVVDHIRALKGELEEKKDEVQYLQNLNETLLVKEHMSKSELLDARQVLLNCLQGMLTKRTMLGVRRMGELNSKPFSDACALKFSEEDWEIKSAEICSLWEEYLKDSHWHPFKHSIIDGKQQEVIDESDERLGKLRQEWGEEAYEAVRDALLELNDYNPSGRYPIREFWNFKEERKASFKEVIEYMSQLVKIHKRKR</sequence>
<dbReference type="GO" id="GO:0080188">
    <property type="term" value="P:gene silencing by siRNA-directed DNA methylation"/>
    <property type="evidence" value="ECO:0007669"/>
    <property type="project" value="InterPro"/>
</dbReference>
<dbReference type="InterPro" id="IPR045177">
    <property type="entry name" value="FDM1-5/IDN2"/>
</dbReference>